<keyword evidence="4 8" id="KW-0560">Oxidoreductase</keyword>
<dbReference type="GO" id="GO:0020037">
    <property type="term" value="F:heme binding"/>
    <property type="evidence" value="ECO:0007669"/>
    <property type="project" value="InterPro"/>
</dbReference>
<evidence type="ECO:0000256" key="8">
    <source>
        <dbReference type="RuleBase" id="RU000461"/>
    </source>
</evidence>
<dbReference type="PROSITE" id="PS00086">
    <property type="entry name" value="CYTOCHROME_P450"/>
    <property type="match status" value="1"/>
</dbReference>
<dbReference type="STRING" id="97972.A0A2V1E390"/>
<dbReference type="GO" id="GO:0005506">
    <property type="term" value="F:iron ion binding"/>
    <property type="evidence" value="ECO:0007669"/>
    <property type="project" value="InterPro"/>
</dbReference>
<feature type="binding site" description="axial binding residue" evidence="7">
    <location>
        <position position="442"/>
    </location>
    <ligand>
        <name>heme</name>
        <dbReference type="ChEBI" id="CHEBI:30413"/>
    </ligand>
    <ligandPart>
        <name>Fe</name>
        <dbReference type="ChEBI" id="CHEBI:18248"/>
    </ligandPart>
</feature>
<evidence type="ECO:0000256" key="4">
    <source>
        <dbReference type="ARBA" id="ARBA00023002"/>
    </source>
</evidence>
<evidence type="ECO:0000256" key="1">
    <source>
        <dbReference type="ARBA" id="ARBA00001971"/>
    </source>
</evidence>
<dbReference type="EMBL" id="KZ805317">
    <property type="protein sequence ID" value="PVI04997.1"/>
    <property type="molecule type" value="Genomic_DNA"/>
</dbReference>
<dbReference type="InterPro" id="IPR002401">
    <property type="entry name" value="Cyt_P450_E_grp-I"/>
</dbReference>
<evidence type="ECO:0000256" key="3">
    <source>
        <dbReference type="ARBA" id="ARBA00022723"/>
    </source>
</evidence>
<keyword evidence="7 8" id="KW-0349">Heme</keyword>
<dbReference type="InterPro" id="IPR036396">
    <property type="entry name" value="Cyt_P450_sf"/>
</dbReference>
<dbReference type="Gene3D" id="1.10.630.10">
    <property type="entry name" value="Cytochrome P450"/>
    <property type="match status" value="1"/>
</dbReference>
<evidence type="ECO:0000256" key="2">
    <source>
        <dbReference type="ARBA" id="ARBA00010617"/>
    </source>
</evidence>
<dbReference type="CDD" id="cd11062">
    <property type="entry name" value="CYP58-like"/>
    <property type="match status" value="1"/>
</dbReference>
<dbReference type="OrthoDB" id="3945418at2759"/>
<evidence type="ECO:0000313" key="10">
    <source>
        <dbReference type="EMBL" id="PVI04997.1"/>
    </source>
</evidence>
<dbReference type="Proteomes" id="UP000244855">
    <property type="component" value="Unassembled WGS sequence"/>
</dbReference>
<keyword evidence="6 8" id="KW-0503">Monooxygenase</keyword>
<evidence type="ECO:0000256" key="6">
    <source>
        <dbReference type="ARBA" id="ARBA00023033"/>
    </source>
</evidence>
<keyword evidence="5 7" id="KW-0408">Iron</keyword>
<proteinExistence type="inferred from homology"/>
<comment type="similarity">
    <text evidence="2 8">Belongs to the cytochrome P450 family.</text>
</comment>
<comment type="cofactor">
    <cofactor evidence="1 7">
        <name>heme</name>
        <dbReference type="ChEBI" id="CHEBI:30413"/>
    </cofactor>
</comment>
<keyword evidence="11" id="KW-1185">Reference proteome</keyword>
<dbReference type="SUPFAM" id="SSF48264">
    <property type="entry name" value="Cytochrome P450"/>
    <property type="match status" value="1"/>
</dbReference>
<dbReference type="GO" id="GO:0016705">
    <property type="term" value="F:oxidoreductase activity, acting on paired donors, with incorporation or reduction of molecular oxygen"/>
    <property type="evidence" value="ECO:0007669"/>
    <property type="project" value="InterPro"/>
</dbReference>
<dbReference type="PRINTS" id="PR00463">
    <property type="entry name" value="EP450I"/>
</dbReference>
<accession>A0A2V1E390</accession>
<dbReference type="InterPro" id="IPR017972">
    <property type="entry name" value="Cyt_P450_CS"/>
</dbReference>
<protein>
    <submittedName>
        <fullName evidence="10">Cytochrome P450</fullName>
    </submittedName>
</protein>
<dbReference type="GO" id="GO:0004497">
    <property type="term" value="F:monooxygenase activity"/>
    <property type="evidence" value="ECO:0007669"/>
    <property type="project" value="UniProtKB-KW"/>
</dbReference>
<evidence type="ECO:0000256" key="7">
    <source>
        <dbReference type="PIRSR" id="PIRSR602401-1"/>
    </source>
</evidence>
<evidence type="ECO:0000256" key="5">
    <source>
        <dbReference type="ARBA" id="ARBA00023004"/>
    </source>
</evidence>
<sequence length="503" mass="57746">MALTSTLLVYGLVAVAWYTLYGVFWRLFLSPIAKFPGPKLAAVTFWYEFYHDVVRGGQYVYEIEKMHQQYGPIVRINPYELSVNDTDLAFINKLYPSVGVSVDKFWWSAGMFGNIEMTFGTIPHHLHKLRRAAFGKFFSPTYVRRLEPELKDLVNLMISKITEGIEAGKQVNLVHAFSALTQDVITEYCFSNRRRVLDEENFAPHCPSSPSFRIKQFPNLLPVLNMLPDWWVKMTDQAVWFLRLQDKSYRKDVRAVMQGGDHDKTSHVTIFHEILNDPDLPESEKTEDRMTAEAGSFVGAGTLTSAHMLTLTSFFVLSNPDIMEKLLAELKTVMPTPTSTPDQQVLEALPYLNAVMDEGLRLSYGSMHRLSRSHPTESLNYKGWVIPPGTPVGYCAYLVHTNADIFEDPHAFKPQRWLNLNDSERQRKHSYLLNFGKGSRQCVGMRLAYAELYLALAYLFRRLGDRLQLYDTEYDRDIAYVQDYFIPAPSKQSRGCRVVAKKL</sequence>
<name>A0A2V1E390_9PLEO</name>
<evidence type="ECO:0000256" key="9">
    <source>
        <dbReference type="SAM" id="Phobius"/>
    </source>
</evidence>
<organism evidence="10 11">
    <name type="scientific">Periconia macrospinosa</name>
    <dbReference type="NCBI Taxonomy" id="97972"/>
    <lineage>
        <taxon>Eukaryota</taxon>
        <taxon>Fungi</taxon>
        <taxon>Dikarya</taxon>
        <taxon>Ascomycota</taxon>
        <taxon>Pezizomycotina</taxon>
        <taxon>Dothideomycetes</taxon>
        <taxon>Pleosporomycetidae</taxon>
        <taxon>Pleosporales</taxon>
        <taxon>Massarineae</taxon>
        <taxon>Periconiaceae</taxon>
        <taxon>Periconia</taxon>
    </lineage>
</organism>
<gene>
    <name evidence="10" type="ORF">DM02DRAFT_639657</name>
</gene>
<evidence type="ECO:0000313" key="11">
    <source>
        <dbReference type="Proteomes" id="UP000244855"/>
    </source>
</evidence>
<dbReference type="InterPro" id="IPR001128">
    <property type="entry name" value="Cyt_P450"/>
</dbReference>
<dbReference type="PANTHER" id="PTHR24305">
    <property type="entry name" value="CYTOCHROME P450"/>
    <property type="match status" value="1"/>
</dbReference>
<dbReference type="Pfam" id="PF00067">
    <property type="entry name" value="p450"/>
    <property type="match status" value="1"/>
</dbReference>
<keyword evidence="9" id="KW-0472">Membrane</keyword>
<keyword evidence="9" id="KW-1133">Transmembrane helix</keyword>
<dbReference type="PANTHER" id="PTHR24305:SF157">
    <property type="entry name" value="N-ACETYLTRYPTOPHAN 6-HYDROXYLASE IVOC-RELATED"/>
    <property type="match status" value="1"/>
</dbReference>
<keyword evidence="3 7" id="KW-0479">Metal-binding</keyword>
<keyword evidence="9" id="KW-0812">Transmembrane</keyword>
<dbReference type="InterPro" id="IPR050121">
    <property type="entry name" value="Cytochrome_P450_monoxygenase"/>
</dbReference>
<dbReference type="AlphaFoldDB" id="A0A2V1E390"/>
<feature type="transmembrane region" description="Helical" evidence="9">
    <location>
        <begin position="7"/>
        <end position="28"/>
    </location>
</feature>
<reference evidence="10 11" key="1">
    <citation type="journal article" date="2018" name="Sci. Rep.">
        <title>Comparative genomics provides insights into the lifestyle and reveals functional heterogeneity of dark septate endophytic fungi.</title>
        <authorList>
            <person name="Knapp D.G."/>
            <person name="Nemeth J.B."/>
            <person name="Barry K."/>
            <person name="Hainaut M."/>
            <person name="Henrissat B."/>
            <person name="Johnson J."/>
            <person name="Kuo A."/>
            <person name="Lim J.H.P."/>
            <person name="Lipzen A."/>
            <person name="Nolan M."/>
            <person name="Ohm R.A."/>
            <person name="Tamas L."/>
            <person name="Grigoriev I.V."/>
            <person name="Spatafora J.W."/>
            <person name="Nagy L.G."/>
            <person name="Kovacs G.M."/>
        </authorList>
    </citation>
    <scope>NUCLEOTIDE SEQUENCE [LARGE SCALE GENOMIC DNA]</scope>
    <source>
        <strain evidence="10 11">DSE2036</strain>
    </source>
</reference>